<organism evidence="1 2">
    <name type="scientific">Glomus cerebriforme</name>
    <dbReference type="NCBI Taxonomy" id="658196"/>
    <lineage>
        <taxon>Eukaryota</taxon>
        <taxon>Fungi</taxon>
        <taxon>Fungi incertae sedis</taxon>
        <taxon>Mucoromycota</taxon>
        <taxon>Glomeromycotina</taxon>
        <taxon>Glomeromycetes</taxon>
        <taxon>Glomerales</taxon>
        <taxon>Glomeraceae</taxon>
        <taxon>Glomus</taxon>
    </lineage>
</organism>
<dbReference type="AlphaFoldDB" id="A0A397SS90"/>
<protein>
    <submittedName>
        <fullName evidence="1">Uncharacterized protein</fullName>
    </submittedName>
</protein>
<evidence type="ECO:0000313" key="1">
    <source>
        <dbReference type="EMBL" id="RIA88983.1"/>
    </source>
</evidence>
<dbReference type="EMBL" id="QKYT01000237">
    <property type="protein sequence ID" value="RIA88983.1"/>
    <property type="molecule type" value="Genomic_DNA"/>
</dbReference>
<evidence type="ECO:0000313" key="2">
    <source>
        <dbReference type="Proteomes" id="UP000265703"/>
    </source>
</evidence>
<dbReference type="Proteomes" id="UP000265703">
    <property type="component" value="Unassembled WGS sequence"/>
</dbReference>
<proteinExistence type="predicted"/>
<keyword evidence="2" id="KW-1185">Reference proteome</keyword>
<name>A0A397SS90_9GLOM</name>
<gene>
    <name evidence="1" type="ORF">C1645_825481</name>
</gene>
<accession>A0A397SS90</accession>
<reference evidence="1 2" key="1">
    <citation type="submission" date="2018-06" db="EMBL/GenBank/DDBJ databases">
        <title>Comparative genomics reveals the genomic features of Rhizophagus irregularis, R. cerebriforme, R. diaphanum and Gigaspora rosea, and their symbiotic lifestyle signature.</title>
        <authorList>
            <person name="Morin E."/>
            <person name="San Clemente H."/>
            <person name="Chen E.C.H."/>
            <person name="De La Providencia I."/>
            <person name="Hainaut M."/>
            <person name="Kuo A."/>
            <person name="Kohler A."/>
            <person name="Murat C."/>
            <person name="Tang N."/>
            <person name="Roy S."/>
            <person name="Loubradou J."/>
            <person name="Henrissat B."/>
            <person name="Grigoriev I.V."/>
            <person name="Corradi N."/>
            <person name="Roux C."/>
            <person name="Martin F.M."/>
        </authorList>
    </citation>
    <scope>NUCLEOTIDE SEQUENCE [LARGE SCALE GENOMIC DNA]</scope>
    <source>
        <strain evidence="1 2">DAOM 227022</strain>
    </source>
</reference>
<sequence>MEKTFLFKVEDFKKYENGDYNVFIYRTKTNQQIKIGNHEKADKLILSNNPDIIEITNNSKHKTLVQEFQKLEVSRDLIKLATQHKNVESLESYELPRE</sequence>
<dbReference type="OrthoDB" id="2449280at2759"/>
<comment type="caution">
    <text evidence="1">The sequence shown here is derived from an EMBL/GenBank/DDBJ whole genome shotgun (WGS) entry which is preliminary data.</text>
</comment>